<organism evidence="7 8">
    <name type="scientific">Klebsiella pneumoniae</name>
    <dbReference type="NCBI Taxonomy" id="573"/>
    <lineage>
        <taxon>Bacteria</taxon>
        <taxon>Pseudomonadati</taxon>
        <taxon>Pseudomonadota</taxon>
        <taxon>Gammaproteobacteria</taxon>
        <taxon>Enterobacterales</taxon>
        <taxon>Enterobacteriaceae</taxon>
        <taxon>Klebsiella/Raoultella group</taxon>
        <taxon>Klebsiella</taxon>
        <taxon>Klebsiella pneumoniae complex</taxon>
    </lineage>
</organism>
<keyword evidence="2" id="KW-0805">Transcription regulation</keyword>
<evidence type="ECO:0000256" key="5">
    <source>
        <dbReference type="SAM" id="MobiDB-lite"/>
    </source>
</evidence>
<dbReference type="NCBIfam" id="NF008571">
    <property type="entry name" value="PRK11523.1"/>
    <property type="match status" value="1"/>
</dbReference>
<protein>
    <submittedName>
        <fullName evidence="7">Hexuronate utilization operon transcriptional repressor ExuR</fullName>
    </submittedName>
</protein>
<dbReference type="SUPFAM" id="SSF48008">
    <property type="entry name" value="GntR ligand-binding domain-like"/>
    <property type="match status" value="1"/>
</dbReference>
<dbReference type="EMBL" id="UGMN01000004">
    <property type="protein sequence ID" value="STV48151.1"/>
    <property type="molecule type" value="Genomic_DNA"/>
</dbReference>
<dbReference type="FunFam" id="1.20.120.530:FF:000002">
    <property type="entry name" value="GntR family transcriptional regulator"/>
    <property type="match status" value="1"/>
</dbReference>
<dbReference type="InterPro" id="IPR036388">
    <property type="entry name" value="WH-like_DNA-bd_sf"/>
</dbReference>
<dbReference type="GO" id="GO:0003700">
    <property type="term" value="F:DNA-binding transcription factor activity"/>
    <property type="evidence" value="ECO:0007669"/>
    <property type="project" value="InterPro"/>
</dbReference>
<reference evidence="7 8" key="1">
    <citation type="submission" date="2018-06" db="EMBL/GenBank/DDBJ databases">
        <authorList>
            <consortium name="Pathogen Informatics"/>
            <person name="Doyle S."/>
        </authorList>
    </citation>
    <scope>NUCLEOTIDE SEQUENCE [LARGE SCALE GENOMIC DNA]</scope>
    <source>
        <strain evidence="7 8">NCTC5053</strain>
    </source>
</reference>
<dbReference type="Pfam" id="PF07729">
    <property type="entry name" value="FCD"/>
    <property type="match status" value="1"/>
</dbReference>
<dbReference type="SUPFAM" id="SSF46785">
    <property type="entry name" value="Winged helix' DNA-binding domain"/>
    <property type="match status" value="1"/>
</dbReference>
<feature type="region of interest" description="Disordered" evidence="5">
    <location>
        <begin position="213"/>
        <end position="233"/>
    </location>
</feature>
<sequence length="233" mass="27152">MKKNVSRTVVREAIIMLEVEGYVEVRKGSGIHVISNHPKYQQVADESLEFANYGPFELLQARQLIESNIAEFAATQVTKQDIMKLMEIQEKARNEKCFRDSEWDLQFHVQVALATQNSALAAIVEKMWTQRVHNPYWKKLHEHIDLRTVDNWCDDHDQILKALLRKDPNAAKLAMWQHLENTKQMLFNETSDDFEFNAESLLICRKPSRSSRYRSQRREIRPYPSGAPPCAPV</sequence>
<evidence type="ECO:0000256" key="1">
    <source>
        <dbReference type="ARBA" id="ARBA00022491"/>
    </source>
</evidence>
<accession>A0A378BQD9</accession>
<keyword evidence="4" id="KW-0804">Transcription</keyword>
<dbReference type="GO" id="GO:0003677">
    <property type="term" value="F:DNA binding"/>
    <property type="evidence" value="ECO:0007669"/>
    <property type="project" value="UniProtKB-KW"/>
</dbReference>
<dbReference type="Proteomes" id="UP000254387">
    <property type="component" value="Unassembled WGS sequence"/>
</dbReference>
<dbReference type="Pfam" id="PF00392">
    <property type="entry name" value="GntR"/>
    <property type="match status" value="1"/>
</dbReference>
<evidence type="ECO:0000256" key="3">
    <source>
        <dbReference type="ARBA" id="ARBA00023125"/>
    </source>
</evidence>
<dbReference type="PANTHER" id="PTHR43537">
    <property type="entry name" value="TRANSCRIPTIONAL REGULATOR, GNTR FAMILY"/>
    <property type="match status" value="1"/>
</dbReference>
<dbReference type="InterPro" id="IPR000524">
    <property type="entry name" value="Tscrpt_reg_HTH_GntR"/>
</dbReference>
<dbReference type="Gene3D" id="1.20.120.530">
    <property type="entry name" value="GntR ligand-binding domain-like"/>
    <property type="match status" value="1"/>
</dbReference>
<dbReference type="InterPro" id="IPR008920">
    <property type="entry name" value="TF_FadR/GntR_C"/>
</dbReference>
<keyword evidence="1" id="KW-0678">Repressor</keyword>
<name>A0A378BQD9_KLEPN</name>
<evidence type="ECO:0000256" key="2">
    <source>
        <dbReference type="ARBA" id="ARBA00023015"/>
    </source>
</evidence>
<dbReference type="InterPro" id="IPR036390">
    <property type="entry name" value="WH_DNA-bd_sf"/>
</dbReference>
<evidence type="ECO:0000259" key="6">
    <source>
        <dbReference type="SMART" id="SM00895"/>
    </source>
</evidence>
<feature type="domain" description="GntR C-terminal" evidence="6">
    <location>
        <begin position="57"/>
        <end position="181"/>
    </location>
</feature>
<evidence type="ECO:0000313" key="7">
    <source>
        <dbReference type="EMBL" id="STV48151.1"/>
    </source>
</evidence>
<keyword evidence="3" id="KW-0238">DNA-binding</keyword>
<proteinExistence type="predicted"/>
<dbReference type="InterPro" id="IPR011711">
    <property type="entry name" value="GntR_C"/>
</dbReference>
<gene>
    <name evidence="7" type="primary">lutR_2</name>
    <name evidence="7" type="ORF">NCTC5053_05001</name>
</gene>
<dbReference type="SMART" id="SM00895">
    <property type="entry name" value="FCD"/>
    <property type="match status" value="1"/>
</dbReference>
<dbReference type="PANTHER" id="PTHR43537:SF7">
    <property type="entry name" value="EXU REGULON TRANSCRIPTIONAL REGULATOR"/>
    <property type="match status" value="1"/>
</dbReference>
<dbReference type="Gene3D" id="1.10.10.10">
    <property type="entry name" value="Winged helix-like DNA-binding domain superfamily/Winged helix DNA-binding domain"/>
    <property type="match status" value="1"/>
</dbReference>
<evidence type="ECO:0000313" key="8">
    <source>
        <dbReference type="Proteomes" id="UP000254387"/>
    </source>
</evidence>
<dbReference type="AlphaFoldDB" id="A0A378BQD9"/>
<evidence type="ECO:0000256" key="4">
    <source>
        <dbReference type="ARBA" id="ARBA00023163"/>
    </source>
</evidence>